<dbReference type="OMA" id="KSACYNG"/>
<dbReference type="eggNOG" id="KOG0143">
    <property type="taxonomic scope" value="Eukaryota"/>
</dbReference>
<feature type="domain" description="Non-haem dioxygenase N-terminal" evidence="5">
    <location>
        <begin position="36"/>
        <end position="147"/>
    </location>
</feature>
<feature type="region of interest" description="Disordered" evidence="4">
    <location>
        <begin position="164"/>
        <end position="188"/>
    </location>
</feature>
<dbReference type="RefSeq" id="XP_007807636.1">
    <property type="nucleotide sequence ID" value="XM_007809445.1"/>
</dbReference>
<sequence>MANITETTTIRVASPTGPVTRTILPTPLRDALPSEIPIIDVSPIFSSYLEDRKSVAWQVRNAATNTGSFYIKNHGVPQSITEASYNAVLEFLRQDVDTKNKASITKSACYNGYRAPDTQRVDPDEGVDVRQNFSFTYDPRNDPEVKDVQEIPRNVMEYIHMNEGHGENTENLPTSSPRSPTTTNHAYL</sequence>
<dbReference type="STRING" id="655827.E9DUJ8"/>
<feature type="compositionally biased region" description="Low complexity" evidence="4">
    <location>
        <begin position="173"/>
        <end position="188"/>
    </location>
</feature>
<evidence type="ECO:0000313" key="7">
    <source>
        <dbReference type="Proteomes" id="UP000002499"/>
    </source>
</evidence>
<keyword evidence="3" id="KW-0408">Iron</keyword>
<dbReference type="KEGG" id="maw:19245607"/>
<protein>
    <recommendedName>
        <fullName evidence="5">Non-haem dioxygenase N-terminal domain-containing protein</fullName>
    </recommendedName>
</protein>
<evidence type="ECO:0000256" key="1">
    <source>
        <dbReference type="ARBA" id="ARBA00022723"/>
    </source>
</evidence>
<evidence type="ECO:0000256" key="2">
    <source>
        <dbReference type="ARBA" id="ARBA00023002"/>
    </source>
</evidence>
<dbReference type="PANTHER" id="PTHR10209:SF881">
    <property type="entry name" value="FI07970P-RELATED"/>
    <property type="match status" value="1"/>
</dbReference>
<keyword evidence="7" id="KW-1185">Reference proteome</keyword>
<dbReference type="GO" id="GO:0046872">
    <property type="term" value="F:metal ion binding"/>
    <property type="evidence" value="ECO:0007669"/>
    <property type="project" value="UniProtKB-KW"/>
</dbReference>
<evidence type="ECO:0000256" key="4">
    <source>
        <dbReference type="SAM" id="MobiDB-lite"/>
    </source>
</evidence>
<evidence type="ECO:0000256" key="3">
    <source>
        <dbReference type="ARBA" id="ARBA00023004"/>
    </source>
</evidence>
<dbReference type="InParanoid" id="E9DUJ8"/>
<dbReference type="Pfam" id="PF14226">
    <property type="entry name" value="DIOX_N"/>
    <property type="match status" value="1"/>
</dbReference>
<keyword evidence="2" id="KW-0560">Oxidoreductase</keyword>
<gene>
    <name evidence="6" type="ORF">MAC_01296</name>
</gene>
<accession>E9DUJ8</accession>
<dbReference type="AlphaFoldDB" id="E9DUJ8"/>
<organism evidence="7">
    <name type="scientific">Metarhizium acridum (strain CQMa 102)</name>
    <dbReference type="NCBI Taxonomy" id="655827"/>
    <lineage>
        <taxon>Eukaryota</taxon>
        <taxon>Fungi</taxon>
        <taxon>Dikarya</taxon>
        <taxon>Ascomycota</taxon>
        <taxon>Pezizomycotina</taxon>
        <taxon>Sordariomycetes</taxon>
        <taxon>Hypocreomycetidae</taxon>
        <taxon>Hypocreales</taxon>
        <taxon>Clavicipitaceae</taxon>
        <taxon>Metarhizium</taxon>
    </lineage>
</organism>
<dbReference type="Gene3D" id="2.60.120.330">
    <property type="entry name" value="B-lactam Antibiotic, Isopenicillin N Synthase, Chain"/>
    <property type="match status" value="1"/>
</dbReference>
<dbReference type="GeneID" id="19245607"/>
<name>E9DUJ8_METAQ</name>
<dbReference type="InterPro" id="IPR027443">
    <property type="entry name" value="IPNS-like_sf"/>
</dbReference>
<dbReference type="HOGENOM" id="CLU_1441361_0_0_1"/>
<dbReference type="PANTHER" id="PTHR10209">
    <property type="entry name" value="OXIDOREDUCTASE, 2OG-FE II OXYGENASE FAMILY PROTEIN"/>
    <property type="match status" value="1"/>
</dbReference>
<dbReference type="Proteomes" id="UP000002499">
    <property type="component" value="Unassembled WGS sequence"/>
</dbReference>
<dbReference type="SUPFAM" id="SSF51197">
    <property type="entry name" value="Clavaminate synthase-like"/>
    <property type="match status" value="1"/>
</dbReference>
<proteinExistence type="predicted"/>
<evidence type="ECO:0000259" key="5">
    <source>
        <dbReference type="Pfam" id="PF14226"/>
    </source>
</evidence>
<dbReference type="OrthoDB" id="288590at2759"/>
<dbReference type="GO" id="GO:0016491">
    <property type="term" value="F:oxidoreductase activity"/>
    <property type="evidence" value="ECO:0007669"/>
    <property type="project" value="UniProtKB-KW"/>
</dbReference>
<evidence type="ECO:0000313" key="6">
    <source>
        <dbReference type="EMBL" id="EFY92660.1"/>
    </source>
</evidence>
<reference evidence="6 7" key="1">
    <citation type="journal article" date="2011" name="PLoS Genet.">
        <title>Genome sequencing and comparative transcriptomics of the model entomopathogenic fungi Metarhizium anisopliae and M. acridum.</title>
        <authorList>
            <person name="Gao Q."/>
            <person name="Jin K."/>
            <person name="Ying S.H."/>
            <person name="Zhang Y."/>
            <person name="Xiao G."/>
            <person name="Shang Y."/>
            <person name="Duan Z."/>
            <person name="Hu X."/>
            <person name="Xie X.Q."/>
            <person name="Zhou G."/>
            <person name="Peng G."/>
            <person name="Luo Z."/>
            <person name="Huang W."/>
            <person name="Wang B."/>
            <person name="Fang W."/>
            <person name="Wang S."/>
            <person name="Zhong Y."/>
            <person name="Ma L.J."/>
            <person name="St Leger R.J."/>
            <person name="Zhao G.P."/>
            <person name="Pei Y."/>
            <person name="Feng M.G."/>
            <person name="Xia Y."/>
            <person name="Wang C."/>
        </authorList>
    </citation>
    <scope>NUCLEOTIDE SEQUENCE [LARGE SCALE GENOMIC DNA]</scope>
    <source>
        <strain evidence="6 7">CQMa 102</strain>
    </source>
</reference>
<keyword evidence="1" id="KW-0479">Metal-binding</keyword>
<dbReference type="EMBL" id="GL698474">
    <property type="protein sequence ID" value="EFY92660.1"/>
    <property type="molecule type" value="Genomic_DNA"/>
</dbReference>
<dbReference type="InterPro" id="IPR026992">
    <property type="entry name" value="DIOX_N"/>
</dbReference>